<gene>
    <name evidence="1" type="ORF">S01H1_22868</name>
</gene>
<proteinExistence type="predicted"/>
<dbReference type="EMBL" id="BARS01013021">
    <property type="protein sequence ID" value="GAF92598.1"/>
    <property type="molecule type" value="Genomic_DNA"/>
</dbReference>
<accession>X0TGC8</accession>
<feature type="non-terminal residue" evidence="1">
    <location>
        <position position="180"/>
    </location>
</feature>
<evidence type="ECO:0000313" key="1">
    <source>
        <dbReference type="EMBL" id="GAF92598.1"/>
    </source>
</evidence>
<reference evidence="1" key="1">
    <citation type="journal article" date="2014" name="Front. Microbiol.">
        <title>High frequency of phylogenetically diverse reductive dehalogenase-homologous genes in deep subseafloor sedimentary metagenomes.</title>
        <authorList>
            <person name="Kawai M."/>
            <person name="Futagami T."/>
            <person name="Toyoda A."/>
            <person name="Takaki Y."/>
            <person name="Nishi S."/>
            <person name="Hori S."/>
            <person name="Arai W."/>
            <person name="Tsubouchi T."/>
            <person name="Morono Y."/>
            <person name="Uchiyama I."/>
            <person name="Ito T."/>
            <person name="Fujiyama A."/>
            <person name="Inagaki F."/>
            <person name="Takami H."/>
        </authorList>
    </citation>
    <scope>NUCLEOTIDE SEQUENCE</scope>
    <source>
        <strain evidence="1">Expedition CK06-06</strain>
    </source>
</reference>
<organism evidence="1">
    <name type="scientific">marine sediment metagenome</name>
    <dbReference type="NCBI Taxonomy" id="412755"/>
    <lineage>
        <taxon>unclassified sequences</taxon>
        <taxon>metagenomes</taxon>
        <taxon>ecological metagenomes</taxon>
    </lineage>
</organism>
<name>X0TGC8_9ZZZZ</name>
<sequence>DHCADLINLRVDNIFRTSPVRRYDRSPYRDFIAAFLTNVDRGGTGMDAFMRRVLGMYYVNGVDIVVDKEAAPAVRARNLAQERQLGLLPYLHAFGPLERLDWACDHAGRYLWARYDLGEVPPADEWAEATGTRQYLTVTPDRWRLYEVAGVGDGDRTTVQAGPTVLGVCPAVPFYFKEST</sequence>
<feature type="non-terminal residue" evidence="1">
    <location>
        <position position="1"/>
    </location>
</feature>
<comment type="caution">
    <text evidence="1">The sequence shown here is derived from an EMBL/GenBank/DDBJ whole genome shotgun (WGS) entry which is preliminary data.</text>
</comment>
<protein>
    <submittedName>
        <fullName evidence="1">Uncharacterized protein</fullName>
    </submittedName>
</protein>
<dbReference type="AlphaFoldDB" id="X0TGC8"/>